<dbReference type="EMBL" id="LR796944">
    <property type="protein sequence ID" value="CAB4176963.1"/>
    <property type="molecule type" value="Genomic_DNA"/>
</dbReference>
<dbReference type="EMBL" id="LR797534">
    <property type="protein sequence ID" value="CAB4223401.1"/>
    <property type="molecule type" value="Genomic_DNA"/>
</dbReference>
<gene>
    <name evidence="4" type="ORF">UFOVP1666_194</name>
    <name evidence="1" type="ORF">UFOVP867_149</name>
    <name evidence="2" type="ORF">UFOVP913_49</name>
    <name evidence="3" type="ORF">UFOVP993_102</name>
</gene>
<reference evidence="2" key="1">
    <citation type="submission" date="2020-05" db="EMBL/GenBank/DDBJ databases">
        <authorList>
            <person name="Chiriac C."/>
            <person name="Salcher M."/>
            <person name="Ghai R."/>
            <person name="Kavagutti S V."/>
        </authorList>
    </citation>
    <scope>NUCLEOTIDE SEQUENCE</scope>
</reference>
<sequence>MSYCRFQNTKTDLTDCVISMVEAEDLEELDLSEEEQRALERMMILCGEYIDEYRRLYGIHSA</sequence>
<evidence type="ECO:0000313" key="4">
    <source>
        <dbReference type="EMBL" id="CAB4223401.1"/>
    </source>
</evidence>
<name>A0A6J5PKQ9_9CAUD</name>
<proteinExistence type="predicted"/>
<organism evidence="2">
    <name type="scientific">uncultured Caudovirales phage</name>
    <dbReference type="NCBI Taxonomy" id="2100421"/>
    <lineage>
        <taxon>Viruses</taxon>
        <taxon>Duplodnaviria</taxon>
        <taxon>Heunggongvirae</taxon>
        <taxon>Uroviricota</taxon>
        <taxon>Caudoviricetes</taxon>
        <taxon>Peduoviridae</taxon>
        <taxon>Maltschvirus</taxon>
        <taxon>Maltschvirus maltsch</taxon>
    </lineage>
</organism>
<dbReference type="EMBL" id="LR796858">
    <property type="protein sequence ID" value="CAB4170546.1"/>
    <property type="molecule type" value="Genomic_DNA"/>
</dbReference>
<evidence type="ECO:0000313" key="1">
    <source>
        <dbReference type="EMBL" id="CAB4168113.1"/>
    </source>
</evidence>
<evidence type="ECO:0000313" key="2">
    <source>
        <dbReference type="EMBL" id="CAB4170546.1"/>
    </source>
</evidence>
<dbReference type="EMBL" id="LR796815">
    <property type="protein sequence ID" value="CAB4168113.1"/>
    <property type="molecule type" value="Genomic_DNA"/>
</dbReference>
<accession>A0A6J5PKQ9</accession>
<evidence type="ECO:0000313" key="3">
    <source>
        <dbReference type="EMBL" id="CAB4176963.1"/>
    </source>
</evidence>
<protein>
    <submittedName>
        <fullName evidence="2">Uncharacterized protein</fullName>
    </submittedName>
</protein>